<dbReference type="InterPro" id="IPR037944">
    <property type="entry name" value="PRX5-like"/>
</dbReference>
<feature type="domain" description="Thioredoxin" evidence="8">
    <location>
        <begin position="3"/>
        <end position="161"/>
    </location>
</feature>
<keyword evidence="4 7" id="KW-0560">Oxidoreductase</keyword>
<reference evidence="9" key="1">
    <citation type="journal article" date="2009" name="New Phytol.">
        <title>Patterns of gene expression induced by oligoguluronates reveal conserved and environment-specific molecular defense responses in the brown alga Laminaria digitata.</title>
        <authorList>
            <person name="Cosse A."/>
            <person name="Potin P."/>
            <person name="Leblanc C."/>
        </authorList>
    </citation>
    <scope>NUCLEOTIDE SEQUENCE</scope>
</reference>
<keyword evidence="2 7" id="KW-0575">Peroxidase</keyword>
<comment type="similarity">
    <text evidence="1 7">Belongs to the peroxiredoxin family. Prx5 subfamily.</text>
</comment>
<dbReference type="PROSITE" id="PS51352">
    <property type="entry name" value="THIOREDOXIN_2"/>
    <property type="match status" value="1"/>
</dbReference>
<evidence type="ECO:0000256" key="3">
    <source>
        <dbReference type="ARBA" id="ARBA00022862"/>
    </source>
</evidence>
<name>B7ZGN1_9PHAE</name>
<sequence length="161" mass="16539">MAIKEGDKFPAGTSFQILGDGGPADVPAADVFAGKKVVICGVPGAFTPTCSDDHLPSFIALADEFKAKGVDTVACLSVNDAFVMSRWIKSLDAADKVTMLADGGGVFAEESGLCVKTGKFGGTRLQRLAMIVNDGTIEKLFLEDGTGYTDLSSGAGVLAAL</sequence>
<gene>
    <name evidence="9" type="primary">prx</name>
</gene>
<dbReference type="FunFam" id="3.40.30.10:FF:000020">
    <property type="entry name" value="Peroxiredoxin"/>
    <property type="match status" value="1"/>
</dbReference>
<keyword evidence="3 7" id="KW-0049">Antioxidant</keyword>
<dbReference type="GO" id="GO:0005737">
    <property type="term" value="C:cytoplasm"/>
    <property type="evidence" value="ECO:0007669"/>
    <property type="project" value="TreeGrafter"/>
</dbReference>
<dbReference type="SUPFAM" id="SSF52833">
    <property type="entry name" value="Thioredoxin-like"/>
    <property type="match status" value="1"/>
</dbReference>
<dbReference type="AlphaFoldDB" id="B7ZGN1"/>
<dbReference type="InterPro" id="IPR013766">
    <property type="entry name" value="Thioredoxin_domain"/>
</dbReference>
<evidence type="ECO:0000313" key="9">
    <source>
        <dbReference type="EMBL" id="CAQ52405.1"/>
    </source>
</evidence>
<feature type="active site" description="Cysteine sulfenic acid (-SOH) intermediate" evidence="6">
    <location>
        <position position="50"/>
    </location>
</feature>
<dbReference type="GO" id="GO:0008379">
    <property type="term" value="F:thioredoxin peroxidase activity"/>
    <property type="evidence" value="ECO:0007669"/>
    <property type="project" value="InterPro"/>
</dbReference>
<keyword evidence="5 7" id="KW-0676">Redox-active center</keyword>
<dbReference type="GO" id="GO:0045454">
    <property type="term" value="P:cell redox homeostasis"/>
    <property type="evidence" value="ECO:0007669"/>
    <property type="project" value="TreeGrafter"/>
</dbReference>
<evidence type="ECO:0000256" key="7">
    <source>
        <dbReference type="RuleBase" id="RU366011"/>
    </source>
</evidence>
<dbReference type="CDD" id="cd03013">
    <property type="entry name" value="PRX5_like"/>
    <property type="match status" value="1"/>
</dbReference>
<proteinExistence type="evidence at transcript level"/>
<dbReference type="PANTHER" id="PTHR10430">
    <property type="entry name" value="PEROXIREDOXIN"/>
    <property type="match status" value="1"/>
</dbReference>
<dbReference type="InterPro" id="IPR036249">
    <property type="entry name" value="Thioredoxin-like_sf"/>
</dbReference>
<evidence type="ECO:0000256" key="6">
    <source>
        <dbReference type="PIRSR" id="PIRSR637944-1"/>
    </source>
</evidence>
<dbReference type="EMBL" id="AM992074">
    <property type="protein sequence ID" value="CAQ52405.1"/>
    <property type="molecule type" value="mRNA"/>
</dbReference>
<dbReference type="PANTHER" id="PTHR10430:SF16">
    <property type="entry name" value="PEROXIREDOXIN-5, MITOCHONDRIAL"/>
    <property type="match status" value="1"/>
</dbReference>
<dbReference type="GO" id="GO:0034599">
    <property type="term" value="P:cellular response to oxidative stress"/>
    <property type="evidence" value="ECO:0007669"/>
    <property type="project" value="InterPro"/>
</dbReference>
<dbReference type="Gene3D" id="3.40.30.10">
    <property type="entry name" value="Glutaredoxin"/>
    <property type="match status" value="1"/>
</dbReference>
<protein>
    <submittedName>
        <fullName evidence="9">Peroxyredoxin</fullName>
    </submittedName>
</protein>
<evidence type="ECO:0000256" key="4">
    <source>
        <dbReference type="ARBA" id="ARBA00023002"/>
    </source>
</evidence>
<evidence type="ECO:0000256" key="2">
    <source>
        <dbReference type="ARBA" id="ARBA00022559"/>
    </source>
</evidence>
<dbReference type="InterPro" id="IPR013740">
    <property type="entry name" value="Redoxin"/>
</dbReference>
<evidence type="ECO:0000259" key="8">
    <source>
        <dbReference type="PROSITE" id="PS51352"/>
    </source>
</evidence>
<comment type="function">
    <text evidence="7">Thiol-specific peroxidase that catalyzes the reduction of hydrogen peroxide and organic hydroperoxides to water and alcohols, respectively. Plays a role in cell protection against oxidative stress by detoxifying peroxides.</text>
</comment>
<dbReference type="Pfam" id="PF08534">
    <property type="entry name" value="Redoxin"/>
    <property type="match status" value="1"/>
</dbReference>
<accession>B7ZGN1</accession>
<organism evidence="9">
    <name type="scientific">Laminaria digitata</name>
    <dbReference type="NCBI Taxonomy" id="80365"/>
    <lineage>
        <taxon>Eukaryota</taxon>
        <taxon>Sar</taxon>
        <taxon>Stramenopiles</taxon>
        <taxon>Ochrophyta</taxon>
        <taxon>PX clade</taxon>
        <taxon>Phaeophyceae</taxon>
        <taxon>Laminariales</taxon>
        <taxon>Laminariaceae</taxon>
        <taxon>Laminaria</taxon>
    </lineage>
</organism>
<dbReference type="GO" id="GO:0042744">
    <property type="term" value="P:hydrogen peroxide catabolic process"/>
    <property type="evidence" value="ECO:0007669"/>
    <property type="project" value="TreeGrafter"/>
</dbReference>
<evidence type="ECO:0000256" key="5">
    <source>
        <dbReference type="ARBA" id="ARBA00023284"/>
    </source>
</evidence>
<evidence type="ECO:0000256" key="1">
    <source>
        <dbReference type="ARBA" id="ARBA00010505"/>
    </source>
</evidence>